<dbReference type="EMBL" id="CAFBLK010000048">
    <property type="protein sequence ID" value="CAB4860629.1"/>
    <property type="molecule type" value="Genomic_DNA"/>
</dbReference>
<evidence type="ECO:0000313" key="1">
    <source>
        <dbReference type="EMBL" id="CAB4860629.1"/>
    </source>
</evidence>
<evidence type="ECO:0000313" key="3">
    <source>
        <dbReference type="EMBL" id="CAB5001983.1"/>
    </source>
</evidence>
<sequence length="51" mass="5067">MNLPPLMRSSVAAVIAVIAGVRAGICMIAGANDMFSVLASIHVSGVTASVP</sequence>
<proteinExistence type="predicted"/>
<protein>
    <submittedName>
        <fullName evidence="3">Unannotated protein</fullName>
    </submittedName>
</protein>
<organism evidence="3">
    <name type="scientific">freshwater metagenome</name>
    <dbReference type="NCBI Taxonomy" id="449393"/>
    <lineage>
        <taxon>unclassified sequences</taxon>
        <taxon>metagenomes</taxon>
        <taxon>ecological metagenomes</taxon>
    </lineage>
</organism>
<accession>A0A6J7PFK1</accession>
<name>A0A6J7PFK1_9ZZZZ</name>
<evidence type="ECO:0000313" key="2">
    <source>
        <dbReference type="EMBL" id="CAB4979977.1"/>
    </source>
</evidence>
<dbReference type="EMBL" id="CAFBOR010000025">
    <property type="protein sequence ID" value="CAB4979977.1"/>
    <property type="molecule type" value="Genomic_DNA"/>
</dbReference>
<dbReference type="AlphaFoldDB" id="A0A6J7PFK1"/>
<dbReference type="EMBL" id="CAFBPF010000012">
    <property type="protein sequence ID" value="CAB5001983.1"/>
    <property type="molecule type" value="Genomic_DNA"/>
</dbReference>
<reference evidence="3" key="1">
    <citation type="submission" date="2020-05" db="EMBL/GenBank/DDBJ databases">
        <authorList>
            <person name="Chiriac C."/>
            <person name="Salcher M."/>
            <person name="Ghai R."/>
            <person name="Kavagutti S V."/>
        </authorList>
    </citation>
    <scope>NUCLEOTIDE SEQUENCE</scope>
</reference>
<gene>
    <name evidence="1" type="ORF">UFOPK3317_00388</name>
    <name evidence="2" type="ORF">UFOPK3974_00301</name>
    <name evidence="3" type="ORF">UFOPK4071_00184</name>
</gene>